<feature type="domain" description="RUN" evidence="1">
    <location>
        <begin position="22"/>
        <end position="123"/>
    </location>
</feature>
<evidence type="ECO:0000313" key="2">
    <source>
        <dbReference type="EMBL" id="GAG49599.1"/>
    </source>
</evidence>
<dbReference type="EMBL" id="BARS01053205">
    <property type="protein sequence ID" value="GAG49599.1"/>
    <property type="molecule type" value="Genomic_DNA"/>
</dbReference>
<gene>
    <name evidence="2" type="ORF">S01H1_78984</name>
</gene>
<sequence length="123" mass="13729">MLGSFRVHVIVKEPVQPQYLFAVRDSVEEALCGASEELLPHRLLRERPIQPRILISNVSRGSIELDALYQTLTSIPWGQVAENAGWLAQQTLHYLKEIGSIAAGLAVLSKAASWTLHRLCEKE</sequence>
<dbReference type="PROSITE" id="PS50826">
    <property type="entry name" value="RUN"/>
    <property type="match status" value="1"/>
</dbReference>
<dbReference type="AlphaFoldDB" id="X0Y185"/>
<protein>
    <recommendedName>
        <fullName evidence="1">RUN domain-containing protein</fullName>
    </recommendedName>
</protein>
<organism evidence="2">
    <name type="scientific">marine sediment metagenome</name>
    <dbReference type="NCBI Taxonomy" id="412755"/>
    <lineage>
        <taxon>unclassified sequences</taxon>
        <taxon>metagenomes</taxon>
        <taxon>ecological metagenomes</taxon>
    </lineage>
</organism>
<name>X0Y185_9ZZZZ</name>
<dbReference type="InterPro" id="IPR004012">
    <property type="entry name" value="Run_dom"/>
</dbReference>
<accession>X0Y185</accession>
<evidence type="ECO:0000259" key="1">
    <source>
        <dbReference type="PROSITE" id="PS50826"/>
    </source>
</evidence>
<proteinExistence type="predicted"/>
<reference evidence="2" key="1">
    <citation type="journal article" date="2014" name="Front. Microbiol.">
        <title>High frequency of phylogenetically diverse reductive dehalogenase-homologous genes in deep subseafloor sedimentary metagenomes.</title>
        <authorList>
            <person name="Kawai M."/>
            <person name="Futagami T."/>
            <person name="Toyoda A."/>
            <person name="Takaki Y."/>
            <person name="Nishi S."/>
            <person name="Hori S."/>
            <person name="Arai W."/>
            <person name="Tsubouchi T."/>
            <person name="Morono Y."/>
            <person name="Uchiyama I."/>
            <person name="Ito T."/>
            <person name="Fujiyama A."/>
            <person name="Inagaki F."/>
            <person name="Takami H."/>
        </authorList>
    </citation>
    <scope>NUCLEOTIDE SEQUENCE</scope>
    <source>
        <strain evidence="2">Expedition CK06-06</strain>
    </source>
</reference>
<feature type="non-terminal residue" evidence="2">
    <location>
        <position position="123"/>
    </location>
</feature>
<comment type="caution">
    <text evidence="2">The sequence shown here is derived from an EMBL/GenBank/DDBJ whole genome shotgun (WGS) entry which is preliminary data.</text>
</comment>